<keyword evidence="1" id="KW-0175">Coiled coil</keyword>
<dbReference type="AlphaFoldDB" id="A0A1Z4BV75"/>
<evidence type="ECO:0000313" key="5">
    <source>
        <dbReference type="Proteomes" id="UP000197019"/>
    </source>
</evidence>
<feature type="region of interest" description="Disordered" evidence="2">
    <location>
        <begin position="220"/>
        <end position="239"/>
    </location>
</feature>
<dbReference type="EMBL" id="CP022129">
    <property type="protein sequence ID" value="ASF45217.1"/>
    <property type="molecule type" value="Genomic_DNA"/>
</dbReference>
<accession>A0A1Z4BV75</accession>
<organism evidence="4 5">
    <name type="scientific">Methylovulum psychrotolerans</name>
    <dbReference type="NCBI Taxonomy" id="1704499"/>
    <lineage>
        <taxon>Bacteria</taxon>
        <taxon>Pseudomonadati</taxon>
        <taxon>Pseudomonadota</taxon>
        <taxon>Gammaproteobacteria</taxon>
        <taxon>Methylococcales</taxon>
        <taxon>Methylococcaceae</taxon>
        <taxon>Methylovulum</taxon>
    </lineage>
</organism>
<feature type="region of interest" description="Disordered" evidence="2">
    <location>
        <begin position="257"/>
        <end position="279"/>
    </location>
</feature>
<dbReference type="RefSeq" id="WP_088618100.1">
    <property type="nucleotide sequence ID" value="NZ_CP022129.1"/>
</dbReference>
<dbReference type="InterPro" id="IPR041140">
    <property type="entry name" value="DarA_N"/>
</dbReference>
<dbReference type="Proteomes" id="UP000197019">
    <property type="component" value="Chromosome"/>
</dbReference>
<feature type="coiled-coil region" evidence="1">
    <location>
        <begin position="184"/>
        <end position="218"/>
    </location>
</feature>
<name>A0A1Z4BV75_9GAMM</name>
<sequence>MPNAVYWNNQTHLPLYGITLDRLLYRIKQDDTGLMLDACSFEDIYEDSDGVLALDAMVTPYAYLERKMAAMQRVLNAQGGALKVESSAISEPFSANGTVNVVVRFVLSDGQTISVYFHNPDTTPKKVLPTDEMISWRWLINKRDVTVVVAPERGRDLNVNQVAARLMKLAAKNSAAFARANAKIADNAAQKTALQAEITQLEGELETAKTRLEGVRAAQVAEAERLPEPPPDVVPSPAVDLLPENAVTLPLTDQEPAAAQVEPTAGQQPEPEPEPEPEYALEERLRLQEEHGQLVGTTLPDAVKANPNASTVIADAVAAALNNTQGQVTTGDGLVWEVNRTSLNKMVSATNQDGLKAYQRERIIAIQHLAELAKAAVNPVVRGDDGRDEQVEAILEYNVPFVIEEKSFNVRLLCKKWKKPFKNQKDKMHSIAMDDSGDPASQADSDVIADGLLISLELVLLDVVEGADNTLGLPDLPPSADNGLSIS</sequence>
<reference evidence="4 5" key="1">
    <citation type="submission" date="2017-06" db="EMBL/GenBank/DDBJ databases">
        <title>Genome Sequencing of the methanotroph Methylovulum psychrotolerants str. HV10-M2 isolated from a high-altitude environment.</title>
        <authorList>
            <person name="Mateos-Rivera A."/>
        </authorList>
    </citation>
    <scope>NUCLEOTIDE SEQUENCE [LARGE SCALE GENOMIC DNA]</scope>
    <source>
        <strain evidence="4 5">HV10_M2</strain>
    </source>
</reference>
<evidence type="ECO:0000259" key="3">
    <source>
        <dbReference type="Pfam" id="PF18788"/>
    </source>
</evidence>
<dbReference type="Pfam" id="PF18788">
    <property type="entry name" value="DarA_N"/>
    <property type="match status" value="1"/>
</dbReference>
<protein>
    <recommendedName>
        <fullName evidence="3">Defence against restriction A N-terminal domain-containing protein</fullName>
    </recommendedName>
</protein>
<dbReference type="KEGG" id="mpsy:CEK71_03595"/>
<proteinExistence type="predicted"/>
<feature type="domain" description="Defence against restriction A N-terminal" evidence="3">
    <location>
        <begin position="53"/>
        <end position="174"/>
    </location>
</feature>
<gene>
    <name evidence="4" type="ORF">CEK71_03595</name>
</gene>
<dbReference type="OrthoDB" id="343736at2"/>
<evidence type="ECO:0000256" key="1">
    <source>
        <dbReference type="SAM" id="Coils"/>
    </source>
</evidence>
<evidence type="ECO:0000313" key="4">
    <source>
        <dbReference type="EMBL" id="ASF45217.1"/>
    </source>
</evidence>
<evidence type="ECO:0000256" key="2">
    <source>
        <dbReference type="SAM" id="MobiDB-lite"/>
    </source>
</evidence>
<keyword evidence="5" id="KW-1185">Reference proteome</keyword>